<keyword evidence="1" id="KW-0853">WD repeat</keyword>
<feature type="signal peptide" evidence="4">
    <location>
        <begin position="1"/>
        <end position="17"/>
    </location>
</feature>
<dbReference type="Pfam" id="PF20703">
    <property type="entry name" value="nSTAND1"/>
    <property type="match status" value="1"/>
</dbReference>
<comment type="caution">
    <text evidence="6">The sequence shown here is derived from an EMBL/GenBank/DDBJ whole genome shotgun (WGS) entry which is preliminary data.</text>
</comment>
<evidence type="ECO:0000313" key="6">
    <source>
        <dbReference type="EMBL" id="GIJ56089.1"/>
    </source>
</evidence>
<proteinExistence type="predicted"/>
<evidence type="ECO:0000256" key="3">
    <source>
        <dbReference type="SAM" id="MobiDB-lite"/>
    </source>
</evidence>
<dbReference type="SMART" id="SM00320">
    <property type="entry name" value="WD40"/>
    <property type="match status" value="6"/>
</dbReference>
<evidence type="ECO:0000256" key="1">
    <source>
        <dbReference type="ARBA" id="ARBA00022574"/>
    </source>
</evidence>
<accession>A0A8J3Z1Y2</accession>
<gene>
    <name evidence="6" type="ORF">Vau01_036050</name>
</gene>
<reference evidence="6" key="1">
    <citation type="submission" date="2021-01" db="EMBL/GenBank/DDBJ databases">
        <title>Whole genome shotgun sequence of Virgisporangium aurantiacum NBRC 16421.</title>
        <authorList>
            <person name="Komaki H."/>
            <person name="Tamura T."/>
        </authorList>
    </citation>
    <scope>NUCLEOTIDE SEQUENCE</scope>
    <source>
        <strain evidence="6">NBRC 16421</strain>
    </source>
</reference>
<evidence type="ECO:0000313" key="7">
    <source>
        <dbReference type="Proteomes" id="UP000612585"/>
    </source>
</evidence>
<dbReference type="Proteomes" id="UP000612585">
    <property type="component" value="Unassembled WGS sequence"/>
</dbReference>
<evidence type="ECO:0000256" key="2">
    <source>
        <dbReference type="ARBA" id="ARBA00022737"/>
    </source>
</evidence>
<dbReference type="SUPFAM" id="SSF50998">
    <property type="entry name" value="Quinoprotein alcohol dehydrogenase-like"/>
    <property type="match status" value="1"/>
</dbReference>
<feature type="compositionally biased region" description="Low complexity" evidence="3">
    <location>
        <begin position="929"/>
        <end position="940"/>
    </location>
</feature>
<keyword evidence="7" id="KW-1185">Reference proteome</keyword>
<dbReference type="PANTHER" id="PTHR19848">
    <property type="entry name" value="WD40 REPEAT PROTEIN"/>
    <property type="match status" value="1"/>
</dbReference>
<dbReference type="Pfam" id="PF00400">
    <property type="entry name" value="WD40"/>
    <property type="match status" value="1"/>
</dbReference>
<dbReference type="Gene3D" id="2.130.10.10">
    <property type="entry name" value="YVTN repeat-like/Quinoprotein amine dehydrogenase"/>
    <property type="match status" value="4"/>
</dbReference>
<keyword evidence="4" id="KW-0732">Signal</keyword>
<dbReference type="InterPro" id="IPR011047">
    <property type="entry name" value="Quinoprotein_ADH-like_sf"/>
</dbReference>
<evidence type="ECO:0000256" key="4">
    <source>
        <dbReference type="SAM" id="SignalP"/>
    </source>
</evidence>
<dbReference type="InterPro" id="IPR015943">
    <property type="entry name" value="WD40/YVTN_repeat-like_dom_sf"/>
</dbReference>
<organism evidence="6 7">
    <name type="scientific">Virgisporangium aurantiacum</name>
    <dbReference type="NCBI Taxonomy" id="175570"/>
    <lineage>
        <taxon>Bacteria</taxon>
        <taxon>Bacillati</taxon>
        <taxon>Actinomycetota</taxon>
        <taxon>Actinomycetes</taxon>
        <taxon>Micromonosporales</taxon>
        <taxon>Micromonosporaceae</taxon>
        <taxon>Virgisporangium</taxon>
    </lineage>
</organism>
<feature type="domain" description="Novel STAND NTPase 1" evidence="5">
    <location>
        <begin position="2"/>
        <end position="231"/>
    </location>
</feature>
<sequence length="961" mass="104337">MFLRLLAAALAAQPALRLLLAMRPELLATATEVQPRLIAHPIPIGPLGPNRIRDAIVLPANAAGVRFENGLLEVMVAEATVGDALPLLGLLLERLFEEAADGVVTNAQYDRAGRVGGAIASHADGVYRALIDEHPQDAVEGTLLRCVAIEGNEPVRTPVFRSSLDEISSRVMAELRASRLVVDVNDGAAFELAHDALFRQWTTLADLVTRNAQRLRQFTLLEHRATAWAANPVADELLRGQALDRAAQVITNMLPSPSLAAFFAASRSADSADLSRRADHAASWAQQVRERDHDLAVAIVMAAVRELTASPAAKLTLWGLTATGDTWRLPVGHTATVTSIVWLPASGGLRSVDGSGVVCTWREDGELERIHRIGGARIGGEARLNDDGTYALVAEGHDAVGLWRVSDERYLGNRGGFGVSIDTFSWSSDGRFAGQYDFREIDVYSVQSTPVQHICRIPVEHVRATSWSPQGDMLAIATGDSLKVFTTGSVQRSVLSVQTVWSTPSIAWSPDGSRLAVTAQTKSTQSEDSIFSSRRLLRIYHVGTNRLEGEWELVAGKAMAWAPEGEEIAYVPKRGRHSYVGVRDVSTGAVLRRRRRRDEPKTLSWSVNGARLAFADSFHGAEIWDLAANTLCHLPCGKVDGVSWSPDGMRAVVGNSRIPPRIVGSDASSTALLHDGRAWRFRWSPCGRLIAGANRTMVHLWDAESGVRVGTLGPETAVRRRRQRRSDSDLSMGSFEWSPDGIRITVSISDFFGHVPTTVRVWDATTRQVLSTMTGDGPLGGPLTWSSDAELLAGSIGGGDIAVWRADTGVLELRLRTGHDRANRLRWSPATERLAAVFADQVEIWNPVAGQLLARCVGHASSIDTVCWSPDGHRLATIAGHTLYLWQSDDGKPLATLDLPRLATVRDLRWTGSLTATFDDGMVTTWDVPSESEPPALPASDGGRSLTEEERRRFGLPTTVP</sequence>
<keyword evidence="2" id="KW-0677">Repeat</keyword>
<dbReference type="SUPFAM" id="SSF101908">
    <property type="entry name" value="Putative isomerase YbhE"/>
    <property type="match status" value="1"/>
</dbReference>
<dbReference type="AlphaFoldDB" id="A0A8J3Z1Y2"/>
<dbReference type="EMBL" id="BOPG01000023">
    <property type="protein sequence ID" value="GIJ56089.1"/>
    <property type="molecule type" value="Genomic_DNA"/>
</dbReference>
<feature type="region of interest" description="Disordered" evidence="3">
    <location>
        <begin position="927"/>
        <end position="961"/>
    </location>
</feature>
<protein>
    <recommendedName>
        <fullName evidence="5">Novel STAND NTPase 1 domain-containing protein</fullName>
    </recommendedName>
</protein>
<feature type="chain" id="PRO_5039481054" description="Novel STAND NTPase 1 domain-containing protein" evidence="4">
    <location>
        <begin position="18"/>
        <end position="961"/>
    </location>
</feature>
<name>A0A8J3Z1Y2_9ACTN</name>
<dbReference type="PANTHER" id="PTHR19848:SF0">
    <property type="entry name" value="NOTCHLESS PROTEIN HOMOLOG 1"/>
    <property type="match status" value="1"/>
</dbReference>
<evidence type="ECO:0000259" key="5">
    <source>
        <dbReference type="Pfam" id="PF20703"/>
    </source>
</evidence>
<dbReference type="InterPro" id="IPR049052">
    <property type="entry name" value="nSTAND1"/>
</dbReference>
<dbReference type="GO" id="GO:0000027">
    <property type="term" value="P:ribosomal large subunit assembly"/>
    <property type="evidence" value="ECO:0007669"/>
    <property type="project" value="TreeGrafter"/>
</dbReference>
<dbReference type="InterPro" id="IPR001680">
    <property type="entry name" value="WD40_rpt"/>
</dbReference>